<dbReference type="AlphaFoldDB" id="A0A8X6YF80"/>
<organism evidence="2 3">
    <name type="scientific">Trichonephila inaurata madagascariensis</name>
    <dbReference type="NCBI Taxonomy" id="2747483"/>
    <lineage>
        <taxon>Eukaryota</taxon>
        <taxon>Metazoa</taxon>
        <taxon>Ecdysozoa</taxon>
        <taxon>Arthropoda</taxon>
        <taxon>Chelicerata</taxon>
        <taxon>Arachnida</taxon>
        <taxon>Araneae</taxon>
        <taxon>Araneomorphae</taxon>
        <taxon>Entelegynae</taxon>
        <taxon>Araneoidea</taxon>
        <taxon>Nephilidae</taxon>
        <taxon>Trichonephila</taxon>
        <taxon>Trichonephila inaurata</taxon>
    </lineage>
</organism>
<comment type="caution">
    <text evidence="2">The sequence shown here is derived from an EMBL/GenBank/DDBJ whole genome shotgun (WGS) entry which is preliminary data.</text>
</comment>
<protein>
    <submittedName>
        <fullName evidence="2">Uncharacterized protein</fullName>
    </submittedName>
</protein>
<dbReference type="EMBL" id="BMAV01017705">
    <property type="protein sequence ID" value="GFY69557.1"/>
    <property type="molecule type" value="Genomic_DNA"/>
</dbReference>
<gene>
    <name evidence="2" type="ORF">TNIN_116431</name>
</gene>
<proteinExistence type="predicted"/>
<feature type="region of interest" description="Disordered" evidence="1">
    <location>
        <begin position="1"/>
        <end position="28"/>
    </location>
</feature>
<keyword evidence="3" id="KW-1185">Reference proteome</keyword>
<name>A0A8X6YF80_9ARAC</name>
<evidence type="ECO:0000313" key="2">
    <source>
        <dbReference type="EMBL" id="GFY69557.1"/>
    </source>
</evidence>
<reference evidence="2" key="1">
    <citation type="submission" date="2020-08" db="EMBL/GenBank/DDBJ databases">
        <title>Multicomponent nature underlies the extraordinary mechanical properties of spider dragline silk.</title>
        <authorList>
            <person name="Kono N."/>
            <person name="Nakamura H."/>
            <person name="Mori M."/>
            <person name="Yoshida Y."/>
            <person name="Ohtoshi R."/>
            <person name="Malay A.D."/>
            <person name="Moran D.A.P."/>
            <person name="Tomita M."/>
            <person name="Numata K."/>
            <person name="Arakawa K."/>
        </authorList>
    </citation>
    <scope>NUCLEOTIDE SEQUENCE</scope>
</reference>
<dbReference type="Proteomes" id="UP000886998">
    <property type="component" value="Unassembled WGS sequence"/>
</dbReference>
<evidence type="ECO:0000256" key="1">
    <source>
        <dbReference type="SAM" id="MobiDB-lite"/>
    </source>
</evidence>
<accession>A0A8X6YF80</accession>
<sequence length="74" mass="7986">MKASRRSPEVRLVPFRIPTPDTHGRNPGITLENGSHGSIDLCFAAVLLRRFGVIQSDTRGNGFPVDGMVGSPPE</sequence>
<evidence type="ECO:0000313" key="3">
    <source>
        <dbReference type="Proteomes" id="UP000886998"/>
    </source>
</evidence>